<dbReference type="Pfam" id="PF00248">
    <property type="entry name" value="Aldo_ket_red"/>
    <property type="match status" value="1"/>
</dbReference>
<accession>A0AAW1PUZ5</accession>
<dbReference type="SUPFAM" id="SSF51430">
    <property type="entry name" value="NAD(P)-linked oxidoreductase"/>
    <property type="match status" value="1"/>
</dbReference>
<name>A0AAW1PUZ5_9CHLO</name>
<dbReference type="InterPro" id="IPR023210">
    <property type="entry name" value="NADP_OxRdtase_dom"/>
</dbReference>
<dbReference type="AlphaFoldDB" id="A0AAW1PUZ5"/>
<evidence type="ECO:0000259" key="1">
    <source>
        <dbReference type="Pfam" id="PF00248"/>
    </source>
</evidence>
<dbReference type="InterPro" id="IPR050523">
    <property type="entry name" value="AKR_Detox_Biosynth"/>
</dbReference>
<dbReference type="CDD" id="cd19094">
    <property type="entry name" value="AKR_Tas-like"/>
    <property type="match status" value="1"/>
</dbReference>
<dbReference type="InterPro" id="IPR036812">
    <property type="entry name" value="NAD(P)_OxRdtase_dom_sf"/>
</dbReference>
<dbReference type="Gene3D" id="3.20.20.100">
    <property type="entry name" value="NADP-dependent oxidoreductase domain"/>
    <property type="match status" value="1"/>
</dbReference>
<reference evidence="2 3" key="1">
    <citation type="journal article" date="2024" name="Nat. Commun.">
        <title>Phylogenomics reveals the evolutionary origins of lichenization in chlorophyte algae.</title>
        <authorList>
            <person name="Puginier C."/>
            <person name="Libourel C."/>
            <person name="Otte J."/>
            <person name="Skaloud P."/>
            <person name="Haon M."/>
            <person name="Grisel S."/>
            <person name="Petersen M."/>
            <person name="Berrin J.G."/>
            <person name="Delaux P.M."/>
            <person name="Dal Grande F."/>
            <person name="Keller J."/>
        </authorList>
    </citation>
    <scope>NUCLEOTIDE SEQUENCE [LARGE SCALE GENOMIC DNA]</scope>
    <source>
        <strain evidence="2 3">SAG 2043</strain>
    </source>
</reference>
<dbReference type="GO" id="GO:0016491">
    <property type="term" value="F:oxidoreductase activity"/>
    <property type="evidence" value="ECO:0007669"/>
    <property type="project" value="InterPro"/>
</dbReference>
<feature type="domain" description="NADP-dependent oxidoreductase" evidence="1">
    <location>
        <begin position="3"/>
        <end position="327"/>
    </location>
</feature>
<dbReference type="PRINTS" id="PR00069">
    <property type="entry name" value="ALDKETRDTASE"/>
</dbReference>
<dbReference type="EMBL" id="JALJOR010000009">
    <property type="protein sequence ID" value="KAK9811739.1"/>
    <property type="molecule type" value="Genomic_DNA"/>
</dbReference>
<evidence type="ECO:0000313" key="2">
    <source>
        <dbReference type="EMBL" id="KAK9811739.1"/>
    </source>
</evidence>
<dbReference type="PANTHER" id="PTHR43364:SF17">
    <property type="entry name" value="ALDO KETO REDUCTASE"/>
    <property type="match status" value="1"/>
</dbReference>
<gene>
    <name evidence="2" type="ORF">WJX72_009319</name>
</gene>
<dbReference type="InterPro" id="IPR020471">
    <property type="entry name" value="AKR"/>
</dbReference>
<sequence>MTWGEQNTQEEAHEQLNMAFEHGVNFLDTAEMYPVAPRAETQGETSTYIGHWLRHRKRDHVIVATKVAGRGHMEWIPASRTEPRGEEQPTVLDAKSIRTALEAELRRLQTDYVDLFQLHWPDRYKPGFGTRQYKLEREHEYTPFDEQVEEMGRLIKEGKVRYWGLSNETTFGVMSHCQAADQQGVPRPVSIQNCFNLLHRTFETELAEACSPSHLNISLLPWSALAGGALSAKYLNDAKPPGARLTRFPKRYDRWVQPLAAEATAEYAKLARQAGITPAQLAYAFCKSRWFIPSTIIGATSLEQLAENLATADITLEDDMLQAIDEIQMRYREPTLTD</sequence>
<organism evidence="2 3">
    <name type="scientific">[Myrmecia] bisecta</name>
    <dbReference type="NCBI Taxonomy" id="41462"/>
    <lineage>
        <taxon>Eukaryota</taxon>
        <taxon>Viridiplantae</taxon>
        <taxon>Chlorophyta</taxon>
        <taxon>core chlorophytes</taxon>
        <taxon>Trebouxiophyceae</taxon>
        <taxon>Trebouxiales</taxon>
        <taxon>Trebouxiaceae</taxon>
        <taxon>Myrmecia</taxon>
    </lineage>
</organism>
<protein>
    <recommendedName>
        <fullName evidence="1">NADP-dependent oxidoreductase domain-containing protein</fullName>
    </recommendedName>
</protein>
<keyword evidence="3" id="KW-1185">Reference proteome</keyword>
<proteinExistence type="predicted"/>
<evidence type="ECO:0000313" key="3">
    <source>
        <dbReference type="Proteomes" id="UP001489004"/>
    </source>
</evidence>
<comment type="caution">
    <text evidence="2">The sequence shown here is derived from an EMBL/GenBank/DDBJ whole genome shotgun (WGS) entry which is preliminary data.</text>
</comment>
<dbReference type="Proteomes" id="UP001489004">
    <property type="component" value="Unassembled WGS sequence"/>
</dbReference>
<dbReference type="PANTHER" id="PTHR43364">
    <property type="entry name" value="NADH-SPECIFIC METHYLGLYOXAL REDUCTASE-RELATED"/>
    <property type="match status" value="1"/>
</dbReference>